<keyword evidence="3" id="KW-1185">Reference proteome</keyword>
<name>A0ABQ5CRQ0_9ASTR</name>
<evidence type="ECO:0000256" key="1">
    <source>
        <dbReference type="SAM" id="MobiDB-lite"/>
    </source>
</evidence>
<reference evidence="2" key="2">
    <citation type="submission" date="2022-01" db="EMBL/GenBank/DDBJ databases">
        <authorList>
            <person name="Yamashiro T."/>
            <person name="Shiraishi A."/>
            <person name="Satake H."/>
            <person name="Nakayama K."/>
        </authorList>
    </citation>
    <scope>NUCLEOTIDE SEQUENCE</scope>
</reference>
<sequence>MFPITKTHETSSLKLHQNHDTSAKPKVARYESAICHHAGHVLRLRSQTINHQNRGVGLVEISVVEGAQVTEVESNKVRSAVDEDRLSALPDELIHPF</sequence>
<protein>
    <submittedName>
        <fullName evidence="2">Uncharacterized protein</fullName>
    </submittedName>
</protein>
<gene>
    <name evidence="2" type="ORF">Tco_0909062</name>
</gene>
<comment type="caution">
    <text evidence="2">The sequence shown here is derived from an EMBL/GenBank/DDBJ whole genome shotgun (WGS) entry which is preliminary data.</text>
</comment>
<accession>A0ABQ5CRQ0</accession>
<proteinExistence type="predicted"/>
<evidence type="ECO:0000313" key="3">
    <source>
        <dbReference type="Proteomes" id="UP001151760"/>
    </source>
</evidence>
<organism evidence="2 3">
    <name type="scientific">Tanacetum coccineum</name>
    <dbReference type="NCBI Taxonomy" id="301880"/>
    <lineage>
        <taxon>Eukaryota</taxon>
        <taxon>Viridiplantae</taxon>
        <taxon>Streptophyta</taxon>
        <taxon>Embryophyta</taxon>
        <taxon>Tracheophyta</taxon>
        <taxon>Spermatophyta</taxon>
        <taxon>Magnoliopsida</taxon>
        <taxon>eudicotyledons</taxon>
        <taxon>Gunneridae</taxon>
        <taxon>Pentapetalae</taxon>
        <taxon>asterids</taxon>
        <taxon>campanulids</taxon>
        <taxon>Asterales</taxon>
        <taxon>Asteraceae</taxon>
        <taxon>Asteroideae</taxon>
        <taxon>Anthemideae</taxon>
        <taxon>Anthemidinae</taxon>
        <taxon>Tanacetum</taxon>
    </lineage>
</organism>
<dbReference type="Proteomes" id="UP001151760">
    <property type="component" value="Unassembled WGS sequence"/>
</dbReference>
<feature type="region of interest" description="Disordered" evidence="1">
    <location>
        <begin position="1"/>
        <end position="25"/>
    </location>
</feature>
<feature type="compositionally biased region" description="Basic and acidic residues" evidence="1">
    <location>
        <begin position="1"/>
        <end position="23"/>
    </location>
</feature>
<reference evidence="2" key="1">
    <citation type="journal article" date="2022" name="Int. J. Mol. Sci.">
        <title>Draft Genome of Tanacetum Coccineum: Genomic Comparison of Closely Related Tanacetum-Family Plants.</title>
        <authorList>
            <person name="Yamashiro T."/>
            <person name="Shiraishi A."/>
            <person name="Nakayama K."/>
            <person name="Satake H."/>
        </authorList>
    </citation>
    <scope>NUCLEOTIDE SEQUENCE</scope>
</reference>
<evidence type="ECO:0000313" key="2">
    <source>
        <dbReference type="EMBL" id="GJT28787.1"/>
    </source>
</evidence>
<dbReference type="EMBL" id="BQNB010014489">
    <property type="protein sequence ID" value="GJT28787.1"/>
    <property type="molecule type" value="Genomic_DNA"/>
</dbReference>